<dbReference type="InParanoid" id="G3NBW2"/>
<sequence>MLFAPQTSRECTAQSEEGGALRSALYTPKNTLASGPAFLTHANLPSCHSAMLPSALRVEIMCWIGCLLSSVCAALRVEQSGVCVCVCERERERCNAKGTKSIISVCCCSKCPPQRACGRPAPLPHPPTRTGWGECA</sequence>
<dbReference type="Ensembl" id="ENSGACT00000002820.1">
    <property type="protein sequence ID" value="ENSGACP00000002810.1"/>
    <property type="gene ID" value="ENSGACG00000002166.1"/>
</dbReference>
<accession>G3NBW2</accession>
<protein>
    <submittedName>
        <fullName evidence="1">Uncharacterized protein</fullName>
    </submittedName>
</protein>
<dbReference type="Bgee" id="ENSGACG00000002166">
    <property type="expression patterns" value="Expressed in pharyngeal gill and 13 other cell types or tissues"/>
</dbReference>
<reference evidence="1" key="2">
    <citation type="submission" date="2024-04" db="UniProtKB">
        <authorList>
            <consortium name="Ensembl"/>
        </authorList>
    </citation>
    <scope>IDENTIFICATION</scope>
</reference>
<dbReference type="AlphaFoldDB" id="G3NBW2"/>
<name>G3NBW2_GASAC</name>
<reference evidence="1" key="1">
    <citation type="submission" date="2006-01" db="EMBL/GenBank/DDBJ databases">
        <authorList>
            <person name="Lindblad-Toh K."/>
            <person name="Mauceli E."/>
            <person name="Grabherr M."/>
            <person name="Chang J.L."/>
            <person name="Lander E.S."/>
        </authorList>
    </citation>
    <scope>NUCLEOTIDE SEQUENCE [LARGE SCALE GENOMIC DNA]</scope>
</reference>
<proteinExistence type="predicted"/>
<evidence type="ECO:0000313" key="1">
    <source>
        <dbReference type="Ensembl" id="ENSGACP00000002810.1"/>
    </source>
</evidence>
<dbReference type="eggNOG" id="ENOG502SVYP">
    <property type="taxonomic scope" value="Eukaryota"/>
</dbReference>
<organism evidence="1">
    <name type="scientific">Gasterosteus aculeatus</name>
    <name type="common">Three-spined stickleback</name>
    <dbReference type="NCBI Taxonomy" id="69293"/>
    <lineage>
        <taxon>Eukaryota</taxon>
        <taxon>Metazoa</taxon>
        <taxon>Chordata</taxon>
        <taxon>Craniata</taxon>
        <taxon>Vertebrata</taxon>
        <taxon>Euteleostomi</taxon>
        <taxon>Actinopterygii</taxon>
        <taxon>Neopterygii</taxon>
        <taxon>Teleostei</taxon>
        <taxon>Neoteleostei</taxon>
        <taxon>Acanthomorphata</taxon>
        <taxon>Eupercaria</taxon>
        <taxon>Perciformes</taxon>
        <taxon>Cottioidei</taxon>
        <taxon>Gasterosteales</taxon>
        <taxon>Gasterosteidae</taxon>
        <taxon>Gasterosteus</taxon>
    </lineage>
</organism>